<reference evidence="2 3" key="1">
    <citation type="submission" date="2016-07" db="EMBL/GenBank/DDBJ databases">
        <title>Comparative genomics of the entomopathogenic fungus Beauveria bassiana.</title>
        <authorList>
            <person name="Valero Jimenez C.A."/>
            <person name="Zwaan B.J."/>
            <person name="Van Kan J.A."/>
            <person name="Takken W."/>
            <person name="Debets A.J."/>
            <person name="Schoustra S.E."/>
            <person name="Koenraadt C.J."/>
        </authorList>
    </citation>
    <scope>NUCLEOTIDE SEQUENCE [LARGE SCALE GENOMIC DNA]</scope>
    <source>
        <strain evidence="2 3">ARSEF 8028</strain>
    </source>
</reference>
<protein>
    <submittedName>
        <fullName evidence="2">Uncharacterized protein</fullName>
    </submittedName>
</protein>
<evidence type="ECO:0000313" key="3">
    <source>
        <dbReference type="Proteomes" id="UP000237441"/>
    </source>
</evidence>
<organism evidence="2 3">
    <name type="scientific">Beauveria bassiana</name>
    <name type="common">White muscardine disease fungus</name>
    <name type="synonym">Tritirachium shiotae</name>
    <dbReference type="NCBI Taxonomy" id="176275"/>
    <lineage>
        <taxon>Eukaryota</taxon>
        <taxon>Fungi</taxon>
        <taxon>Dikarya</taxon>
        <taxon>Ascomycota</taxon>
        <taxon>Pezizomycotina</taxon>
        <taxon>Sordariomycetes</taxon>
        <taxon>Hypocreomycetidae</taxon>
        <taxon>Hypocreales</taxon>
        <taxon>Cordycipitaceae</taxon>
        <taxon>Beauveria</taxon>
    </lineage>
</organism>
<feature type="compositionally biased region" description="Basic residues" evidence="1">
    <location>
        <begin position="110"/>
        <end position="124"/>
    </location>
</feature>
<proteinExistence type="predicted"/>
<dbReference type="EMBL" id="JRHA01000004">
    <property type="protein sequence ID" value="PQK14077.1"/>
    <property type="molecule type" value="Genomic_DNA"/>
</dbReference>
<evidence type="ECO:0000313" key="2">
    <source>
        <dbReference type="EMBL" id="PQK14077.1"/>
    </source>
</evidence>
<evidence type="ECO:0000256" key="1">
    <source>
        <dbReference type="SAM" id="MobiDB-lite"/>
    </source>
</evidence>
<gene>
    <name evidence="2" type="ORF">BB8028_0004g10080</name>
</gene>
<feature type="region of interest" description="Disordered" evidence="1">
    <location>
        <begin position="1"/>
        <end position="34"/>
    </location>
</feature>
<feature type="compositionally biased region" description="Basic residues" evidence="1">
    <location>
        <begin position="13"/>
        <end position="28"/>
    </location>
</feature>
<feature type="compositionally biased region" description="Basic and acidic residues" evidence="1">
    <location>
        <begin position="1"/>
        <end position="12"/>
    </location>
</feature>
<comment type="caution">
    <text evidence="2">The sequence shown here is derived from an EMBL/GenBank/DDBJ whole genome shotgun (WGS) entry which is preliminary data.</text>
</comment>
<name>A0A2S7YD91_BEABA</name>
<dbReference type="Proteomes" id="UP000237441">
    <property type="component" value="Unassembled WGS sequence"/>
</dbReference>
<sequence>MSKLPRHADHQRYQPKKSSCVKRKKKEKRREQKRLSIQHLNMKPRPSFLTGVSLSSILDHQPSGDHKASRLRFLHHVRQSKHGACGGDMRRNKKKKRTTKSKETTMQILHGRKGKKKTNRWQER</sequence>
<accession>A0A2S7YD91</accession>
<dbReference type="AlphaFoldDB" id="A0A2S7YD91"/>
<feature type="region of interest" description="Disordered" evidence="1">
    <location>
        <begin position="79"/>
        <end position="124"/>
    </location>
</feature>